<comment type="caution">
    <text evidence="1">The sequence shown here is derived from an EMBL/GenBank/DDBJ whole genome shotgun (WGS) entry which is preliminary data.</text>
</comment>
<dbReference type="Proteomes" id="UP000590511">
    <property type="component" value="Unassembled WGS sequence"/>
</dbReference>
<dbReference type="RefSeq" id="WP_188125995.1">
    <property type="nucleotide sequence ID" value="NZ_BOMP01000047.1"/>
</dbReference>
<accession>A0A7W7ML67</accession>
<proteinExistence type="predicted"/>
<evidence type="ECO:0000313" key="2">
    <source>
        <dbReference type="Proteomes" id="UP000590511"/>
    </source>
</evidence>
<name>A0A7W7ML67_9ACTN</name>
<evidence type="ECO:0000313" key="1">
    <source>
        <dbReference type="EMBL" id="MBB4754444.1"/>
    </source>
</evidence>
<dbReference type="AlphaFoldDB" id="A0A7W7ML67"/>
<gene>
    <name evidence="1" type="ORF">BJ964_008605</name>
</gene>
<sequence>MTDRLHVDTALLDAIAERLIRSGMTLDASGGSAPPSPDAGAATPLVADLLAALLGASSTLVGGLHEIGGLVTDARQVYAREDRNAGQSINGTL</sequence>
<reference evidence="1 2" key="1">
    <citation type="submission" date="2020-08" db="EMBL/GenBank/DDBJ databases">
        <title>Sequencing the genomes of 1000 actinobacteria strains.</title>
        <authorList>
            <person name="Klenk H.-P."/>
        </authorList>
    </citation>
    <scope>NUCLEOTIDE SEQUENCE [LARGE SCALE GENOMIC DNA]</scope>
    <source>
        <strain evidence="1 2">DSM 43150</strain>
    </source>
</reference>
<organism evidence="1 2">
    <name type="scientific">Actinoplanes lobatus</name>
    <dbReference type="NCBI Taxonomy" id="113568"/>
    <lineage>
        <taxon>Bacteria</taxon>
        <taxon>Bacillati</taxon>
        <taxon>Actinomycetota</taxon>
        <taxon>Actinomycetes</taxon>
        <taxon>Micromonosporales</taxon>
        <taxon>Micromonosporaceae</taxon>
        <taxon>Actinoplanes</taxon>
    </lineage>
</organism>
<dbReference type="EMBL" id="JACHNC010000001">
    <property type="protein sequence ID" value="MBB4754444.1"/>
    <property type="molecule type" value="Genomic_DNA"/>
</dbReference>
<protein>
    <submittedName>
        <fullName evidence="1">Uncharacterized protein</fullName>
    </submittedName>
</protein>